<dbReference type="AlphaFoldDB" id="A0A1B8AQR3"/>
<evidence type="ECO:0000256" key="2">
    <source>
        <dbReference type="ARBA" id="ARBA00022857"/>
    </source>
</evidence>
<comment type="caution">
    <text evidence="4">The sequence shown here is derived from an EMBL/GenBank/DDBJ whole genome shotgun (WGS) entry which is preliminary data.</text>
</comment>
<dbReference type="Proteomes" id="UP000091967">
    <property type="component" value="Unassembled WGS sequence"/>
</dbReference>
<dbReference type="EMBL" id="LYXU01000003">
    <property type="protein sequence ID" value="OBS22681.1"/>
    <property type="molecule type" value="Genomic_DNA"/>
</dbReference>
<dbReference type="SUPFAM" id="SSF51735">
    <property type="entry name" value="NAD(P)-binding Rossmann-fold domains"/>
    <property type="match status" value="1"/>
</dbReference>
<keyword evidence="5" id="KW-1185">Reference proteome</keyword>
<keyword evidence="2" id="KW-0521">NADP</keyword>
<dbReference type="PANTHER" id="PTHR47706:SF4">
    <property type="entry name" value="NMRA-LIKE DOMAIN-CONTAINING PROTEIN"/>
    <property type="match status" value="1"/>
</dbReference>
<dbReference type="InterPro" id="IPR036291">
    <property type="entry name" value="NAD(P)-bd_dom_sf"/>
</dbReference>
<organism evidence="4 5">
    <name type="scientific">Fusarium poae</name>
    <dbReference type="NCBI Taxonomy" id="36050"/>
    <lineage>
        <taxon>Eukaryota</taxon>
        <taxon>Fungi</taxon>
        <taxon>Dikarya</taxon>
        <taxon>Ascomycota</taxon>
        <taxon>Pezizomycotina</taxon>
        <taxon>Sordariomycetes</taxon>
        <taxon>Hypocreomycetidae</taxon>
        <taxon>Hypocreales</taxon>
        <taxon>Nectriaceae</taxon>
        <taxon>Fusarium</taxon>
    </lineage>
</organism>
<evidence type="ECO:0000256" key="3">
    <source>
        <dbReference type="ARBA" id="ARBA00023002"/>
    </source>
</evidence>
<evidence type="ECO:0000256" key="1">
    <source>
        <dbReference type="ARBA" id="ARBA00005725"/>
    </source>
</evidence>
<protein>
    <submittedName>
        <fullName evidence="4">Uncharacterized protein</fullName>
    </submittedName>
</protein>
<sequence length="107" mass="11606">MGRVAVAGGSSGLGRTMVEALEAVKTHDYVVFSRKATNEETRAVDYSSVDTLVSQLEAEKIDTVISCLPIDSDESGKAQLNLIEAANQSKYTKRFIPSEFGAIYTKE</sequence>
<dbReference type="GO" id="GO:0016491">
    <property type="term" value="F:oxidoreductase activity"/>
    <property type="evidence" value="ECO:0007669"/>
    <property type="project" value="UniProtKB-KW"/>
</dbReference>
<evidence type="ECO:0000313" key="4">
    <source>
        <dbReference type="EMBL" id="OBS22681.1"/>
    </source>
</evidence>
<dbReference type="PANTHER" id="PTHR47706">
    <property type="entry name" value="NMRA-LIKE FAMILY PROTEIN"/>
    <property type="match status" value="1"/>
</dbReference>
<dbReference type="OMA" id="ADASKCT"/>
<dbReference type="InterPro" id="IPR051609">
    <property type="entry name" value="NmrA/Isoflavone_reductase-like"/>
</dbReference>
<dbReference type="STRING" id="36050.A0A1B8AQR3"/>
<proteinExistence type="inferred from homology"/>
<evidence type="ECO:0000313" key="5">
    <source>
        <dbReference type="Proteomes" id="UP000091967"/>
    </source>
</evidence>
<accession>A0A1B8AQR3</accession>
<gene>
    <name evidence="4" type="ORF">FPOA_09013</name>
</gene>
<keyword evidence="3" id="KW-0560">Oxidoreductase</keyword>
<reference evidence="4 5" key="1">
    <citation type="submission" date="2016-06" db="EMBL/GenBank/DDBJ databases">
        <title>Living apart together: crosstalk between the core and supernumerary genomes in a fungal plant pathogen.</title>
        <authorList>
            <person name="Vanheule A."/>
            <person name="Audenaert K."/>
            <person name="Warris S."/>
            <person name="Van De Geest H."/>
            <person name="Schijlen E."/>
            <person name="Hofte M."/>
            <person name="De Saeger S."/>
            <person name="Haesaert G."/>
            <person name="Waalwijk C."/>
            <person name="Van Der Lee T."/>
        </authorList>
    </citation>
    <scope>NUCLEOTIDE SEQUENCE [LARGE SCALE GENOMIC DNA]</scope>
    <source>
        <strain evidence="4 5">2516</strain>
    </source>
</reference>
<dbReference type="Gene3D" id="3.40.50.720">
    <property type="entry name" value="NAD(P)-binding Rossmann-like Domain"/>
    <property type="match status" value="1"/>
</dbReference>
<name>A0A1B8AQR3_FUSPO</name>
<comment type="similarity">
    <text evidence="1">Belongs to the NmrA-type oxidoreductase family. Isoflavone reductase subfamily.</text>
</comment>